<evidence type="ECO:0000313" key="1">
    <source>
        <dbReference type="EMBL" id="KGJ90836.1"/>
    </source>
</evidence>
<dbReference type="InterPro" id="IPR010985">
    <property type="entry name" value="Ribbon_hlx_hlx"/>
</dbReference>
<dbReference type="Proteomes" id="UP000029843">
    <property type="component" value="Unassembled WGS sequence"/>
</dbReference>
<dbReference type="PATRIC" id="fig|28229.4.peg.2577"/>
<dbReference type="SUPFAM" id="SSF47598">
    <property type="entry name" value="Ribbon-helix-helix"/>
    <property type="match status" value="1"/>
</dbReference>
<dbReference type="EMBL" id="JQED01000031">
    <property type="protein sequence ID" value="KGJ90836.1"/>
    <property type="molecule type" value="Genomic_DNA"/>
</dbReference>
<dbReference type="InterPro" id="IPR013321">
    <property type="entry name" value="Arc_rbn_hlx_hlx"/>
</dbReference>
<protein>
    <recommendedName>
        <fullName evidence="3">Arc family DNA binding domain-containing protein</fullName>
    </recommendedName>
</protein>
<comment type="caution">
    <text evidence="1">The sequence shown here is derived from an EMBL/GenBank/DDBJ whole genome shotgun (WGS) entry which is preliminary data.</text>
</comment>
<dbReference type="GO" id="GO:0006355">
    <property type="term" value="P:regulation of DNA-templated transcription"/>
    <property type="evidence" value="ECO:0007669"/>
    <property type="project" value="InterPro"/>
</dbReference>
<evidence type="ECO:0008006" key="3">
    <source>
        <dbReference type="Google" id="ProtNLM"/>
    </source>
</evidence>
<organism evidence="1 2">
    <name type="scientific">Colwellia psychrerythraea</name>
    <name type="common">Vibrio psychroerythus</name>
    <dbReference type="NCBI Taxonomy" id="28229"/>
    <lineage>
        <taxon>Bacteria</taxon>
        <taxon>Pseudomonadati</taxon>
        <taxon>Pseudomonadota</taxon>
        <taxon>Gammaproteobacteria</taxon>
        <taxon>Alteromonadales</taxon>
        <taxon>Colwelliaceae</taxon>
        <taxon>Colwellia</taxon>
    </lineage>
</organism>
<name>A0A099KK86_COLPS</name>
<dbReference type="AlphaFoldDB" id="A0A099KK86"/>
<gene>
    <name evidence="1" type="ORF">ND2E_0079</name>
</gene>
<accession>A0A099KK86</accession>
<proteinExistence type="predicted"/>
<dbReference type="OrthoDB" id="9812601at2"/>
<sequence>MAAKKSFPLRINPEVLAAMQRWSDDELRSVNAQIEYVLRKALVESGRVKLTQKVVTLIEGVETDQAPDEK</sequence>
<reference evidence="1 2" key="1">
    <citation type="submission" date="2014-08" db="EMBL/GenBank/DDBJ databases">
        <title>Genomic and Phenotypic Diversity of Colwellia psychrerythraea strains from Disparate Marine Basins.</title>
        <authorList>
            <person name="Techtmann S.M."/>
            <person name="Stelling S.C."/>
            <person name="Utturkar S.M."/>
            <person name="Alshibli N."/>
            <person name="Harris A."/>
            <person name="Brown S.D."/>
            <person name="Hazen T.C."/>
        </authorList>
    </citation>
    <scope>NUCLEOTIDE SEQUENCE [LARGE SCALE GENOMIC DNA]</scope>
    <source>
        <strain evidence="1 2">ND2E</strain>
    </source>
</reference>
<dbReference type="Gene3D" id="1.10.1220.10">
    <property type="entry name" value="Met repressor-like"/>
    <property type="match status" value="1"/>
</dbReference>
<evidence type="ECO:0000313" key="2">
    <source>
        <dbReference type="Proteomes" id="UP000029843"/>
    </source>
</evidence>
<dbReference type="RefSeq" id="WP_033094268.1">
    <property type="nucleotide sequence ID" value="NZ_JQED01000031.1"/>
</dbReference>